<evidence type="ECO:0000313" key="2">
    <source>
        <dbReference type="EMBL" id="QDU98982.1"/>
    </source>
</evidence>
<dbReference type="EMBL" id="CP036433">
    <property type="protein sequence ID" value="QDU98982.1"/>
    <property type="molecule type" value="Genomic_DNA"/>
</dbReference>
<accession>A0A518E4H9</accession>
<reference evidence="2 3" key="1">
    <citation type="submission" date="2019-02" db="EMBL/GenBank/DDBJ databases">
        <title>Deep-cultivation of Planctomycetes and their phenomic and genomic characterization uncovers novel biology.</title>
        <authorList>
            <person name="Wiegand S."/>
            <person name="Jogler M."/>
            <person name="Boedeker C."/>
            <person name="Pinto D."/>
            <person name="Vollmers J."/>
            <person name="Rivas-Marin E."/>
            <person name="Kohn T."/>
            <person name="Peeters S.H."/>
            <person name="Heuer A."/>
            <person name="Rast P."/>
            <person name="Oberbeckmann S."/>
            <person name="Bunk B."/>
            <person name="Jeske O."/>
            <person name="Meyerdierks A."/>
            <person name="Storesund J.E."/>
            <person name="Kallscheuer N."/>
            <person name="Luecker S."/>
            <person name="Lage O.M."/>
            <person name="Pohl T."/>
            <person name="Merkel B.J."/>
            <person name="Hornburger P."/>
            <person name="Mueller R.-W."/>
            <person name="Bruemmer F."/>
            <person name="Labrenz M."/>
            <person name="Spormann A.M."/>
            <person name="Op den Camp H."/>
            <person name="Overmann J."/>
            <person name="Amann R."/>
            <person name="Jetten M.S.M."/>
            <person name="Mascher T."/>
            <person name="Medema M.H."/>
            <person name="Devos D.P."/>
            <person name="Kaster A.-K."/>
            <person name="Ovreas L."/>
            <person name="Rohde M."/>
            <person name="Galperin M.Y."/>
            <person name="Jogler C."/>
        </authorList>
    </citation>
    <scope>NUCLEOTIDE SEQUENCE [LARGE SCALE GENOMIC DNA]</scope>
    <source>
        <strain evidence="2 3">Pla85_3_4</strain>
    </source>
</reference>
<keyword evidence="3" id="KW-1185">Reference proteome</keyword>
<dbReference type="AlphaFoldDB" id="A0A518E4H9"/>
<keyword evidence="1" id="KW-0732">Signal</keyword>
<evidence type="ECO:0000313" key="3">
    <source>
        <dbReference type="Proteomes" id="UP000317648"/>
    </source>
</evidence>
<sequence length="152" mass="16971" precursor="true">MRTPALLLAIALTSVLAARGDACGYGNVDPDMETACTGDEHSAKEARNRLFLRGKQAIPVAQAYLVRAEQSDADFRTYLEQLHNGERQLDKPTAEREIARAENYLVWNKQRIDRAKFILYRLQGGKFSFLLVPLPRQSPQLLIVGAGGTMVR</sequence>
<evidence type="ECO:0000256" key="1">
    <source>
        <dbReference type="SAM" id="SignalP"/>
    </source>
</evidence>
<gene>
    <name evidence="2" type="ORF">Pla8534_68930</name>
</gene>
<proteinExistence type="predicted"/>
<protein>
    <submittedName>
        <fullName evidence="2">Uncharacterized protein</fullName>
    </submittedName>
</protein>
<feature type="chain" id="PRO_5021733715" evidence="1">
    <location>
        <begin position="18"/>
        <end position="152"/>
    </location>
</feature>
<dbReference type="RefSeq" id="WP_145058647.1">
    <property type="nucleotide sequence ID" value="NZ_CP036433.1"/>
</dbReference>
<feature type="signal peptide" evidence="1">
    <location>
        <begin position="1"/>
        <end position="17"/>
    </location>
</feature>
<dbReference type="KEGG" id="lcre:Pla8534_68930"/>
<organism evidence="2 3">
    <name type="scientific">Lignipirellula cremea</name>
    <dbReference type="NCBI Taxonomy" id="2528010"/>
    <lineage>
        <taxon>Bacteria</taxon>
        <taxon>Pseudomonadati</taxon>
        <taxon>Planctomycetota</taxon>
        <taxon>Planctomycetia</taxon>
        <taxon>Pirellulales</taxon>
        <taxon>Pirellulaceae</taxon>
        <taxon>Lignipirellula</taxon>
    </lineage>
</organism>
<dbReference type="Proteomes" id="UP000317648">
    <property type="component" value="Chromosome"/>
</dbReference>
<name>A0A518E4H9_9BACT</name>